<evidence type="ECO:0000256" key="5">
    <source>
        <dbReference type="SAM" id="Phobius"/>
    </source>
</evidence>
<dbReference type="PANTHER" id="PTHR30414:SF0">
    <property type="entry name" value="MINICONDUCTANCE MECHANOSENSITIVE CHANNEL YBDG"/>
    <property type="match status" value="1"/>
</dbReference>
<keyword evidence="3 5" id="KW-1133">Transmembrane helix</keyword>
<organism evidence="7 8">
    <name type="scientific">Saccharobesus litoralis</name>
    <dbReference type="NCBI Taxonomy" id="2172099"/>
    <lineage>
        <taxon>Bacteria</taxon>
        <taxon>Pseudomonadati</taxon>
        <taxon>Pseudomonadota</taxon>
        <taxon>Gammaproteobacteria</taxon>
        <taxon>Alteromonadales</taxon>
        <taxon>Alteromonadaceae</taxon>
        <taxon>Saccharobesus</taxon>
    </lineage>
</organism>
<feature type="transmembrane region" description="Helical" evidence="5">
    <location>
        <begin position="96"/>
        <end position="120"/>
    </location>
</feature>
<keyword evidence="4 5" id="KW-0472">Membrane</keyword>
<dbReference type="Pfam" id="PF00924">
    <property type="entry name" value="MS_channel_2nd"/>
    <property type="match status" value="1"/>
</dbReference>
<evidence type="ECO:0000256" key="1">
    <source>
        <dbReference type="ARBA" id="ARBA00004370"/>
    </source>
</evidence>
<sequence>MERIEAWYSLYQGLPEFLHLFVNFCLLVMLALFAYYTTKIILRLLAKFLTKATKDSFDASLKRHNVLNKSARLGSLLCLVALLNIITQHPTVGDEFILLGVELFAVFVFIQLAFAGLNVVSDSYRQLEISRDVPINAFVQIIKLLVVLVALVLVISLLTSKSPVYLLSSLGAITAVLLLVFRDTILGFVGGVQIIANRLISVGDWIEVKTFDTDGIVLEIGLNTIKVQNWDKTISSIPTHSVMSNSFKNWKGMERSGGRRIKRPIFIDIQTITALDETLLAELTKKFPELAECDTSLATSNLSLYRRYVELRLKQHPKVKSEFTLLVRELAPTAEGVPVELYCFTNDNAWRNYEEIQADLINYMLVLLPEFGLRGFQRASGADIQTGVSQVAPGAE</sequence>
<feature type="domain" description="Mechanosensitive ion channel MscS" evidence="6">
    <location>
        <begin position="183"/>
        <end position="251"/>
    </location>
</feature>
<feature type="transmembrane region" description="Helical" evidence="5">
    <location>
        <begin position="141"/>
        <end position="158"/>
    </location>
</feature>
<feature type="transmembrane region" description="Helical" evidence="5">
    <location>
        <begin position="17"/>
        <end position="37"/>
    </location>
</feature>
<dbReference type="SUPFAM" id="SSF50182">
    <property type="entry name" value="Sm-like ribonucleoproteins"/>
    <property type="match status" value="1"/>
</dbReference>
<dbReference type="InterPro" id="IPR006685">
    <property type="entry name" value="MscS_channel_2nd"/>
</dbReference>
<reference evidence="7 8" key="1">
    <citation type="submission" date="2018-01" db="EMBL/GenBank/DDBJ databases">
        <title>Genome sequence of a Cantenovulum-like bacteria.</title>
        <authorList>
            <person name="Tan W.R."/>
            <person name="Lau N.-S."/>
            <person name="Go F."/>
            <person name="Amirul A.-A.A."/>
        </authorList>
    </citation>
    <scope>NUCLEOTIDE SEQUENCE [LARGE SCALE GENOMIC DNA]</scope>
    <source>
        <strain evidence="7 8">CCB-QB4</strain>
    </source>
</reference>
<evidence type="ECO:0000256" key="4">
    <source>
        <dbReference type="ARBA" id="ARBA00023136"/>
    </source>
</evidence>
<evidence type="ECO:0000259" key="6">
    <source>
        <dbReference type="Pfam" id="PF00924"/>
    </source>
</evidence>
<evidence type="ECO:0000256" key="3">
    <source>
        <dbReference type="ARBA" id="ARBA00022989"/>
    </source>
</evidence>
<dbReference type="KEGG" id="cate:C2869_08800"/>
<dbReference type="OrthoDB" id="9775207at2"/>
<feature type="transmembrane region" description="Helical" evidence="5">
    <location>
        <begin position="71"/>
        <end position="90"/>
    </location>
</feature>
<dbReference type="RefSeq" id="WP_108602582.1">
    <property type="nucleotide sequence ID" value="NZ_CP026604.1"/>
</dbReference>
<dbReference type="Gene3D" id="2.30.30.60">
    <property type="match status" value="1"/>
</dbReference>
<evidence type="ECO:0000313" key="8">
    <source>
        <dbReference type="Proteomes" id="UP000244441"/>
    </source>
</evidence>
<comment type="subcellular location">
    <subcellularLocation>
        <location evidence="1">Membrane</location>
    </subcellularLocation>
</comment>
<keyword evidence="8" id="KW-1185">Reference proteome</keyword>
<dbReference type="GO" id="GO:0071470">
    <property type="term" value="P:cellular response to osmotic stress"/>
    <property type="evidence" value="ECO:0007669"/>
    <property type="project" value="InterPro"/>
</dbReference>
<keyword evidence="2 5" id="KW-0812">Transmembrane</keyword>
<accession>A0A2S0VQP8</accession>
<dbReference type="GO" id="GO:0008381">
    <property type="term" value="F:mechanosensitive monoatomic ion channel activity"/>
    <property type="evidence" value="ECO:0007669"/>
    <property type="project" value="InterPro"/>
</dbReference>
<proteinExistence type="predicted"/>
<dbReference type="AlphaFoldDB" id="A0A2S0VQP8"/>
<name>A0A2S0VQP8_9ALTE</name>
<dbReference type="InterPro" id="IPR010920">
    <property type="entry name" value="LSM_dom_sf"/>
</dbReference>
<dbReference type="Proteomes" id="UP000244441">
    <property type="component" value="Chromosome"/>
</dbReference>
<protein>
    <recommendedName>
        <fullName evidence="6">Mechanosensitive ion channel MscS domain-containing protein</fullName>
    </recommendedName>
</protein>
<gene>
    <name evidence="7" type="ORF">C2869_08800</name>
</gene>
<dbReference type="GO" id="GO:0005886">
    <property type="term" value="C:plasma membrane"/>
    <property type="evidence" value="ECO:0007669"/>
    <property type="project" value="TreeGrafter"/>
</dbReference>
<dbReference type="InterPro" id="IPR030192">
    <property type="entry name" value="YbdG"/>
</dbReference>
<evidence type="ECO:0000256" key="2">
    <source>
        <dbReference type="ARBA" id="ARBA00022692"/>
    </source>
</evidence>
<evidence type="ECO:0000313" key="7">
    <source>
        <dbReference type="EMBL" id="AWB66519.1"/>
    </source>
</evidence>
<dbReference type="EMBL" id="CP026604">
    <property type="protein sequence ID" value="AWB66519.1"/>
    <property type="molecule type" value="Genomic_DNA"/>
</dbReference>
<dbReference type="InterPro" id="IPR023408">
    <property type="entry name" value="MscS_beta-dom_sf"/>
</dbReference>
<dbReference type="PANTHER" id="PTHR30414">
    <property type="entry name" value="MINICONDUCTANCE MECHANOSENSITIVE CHANNEL YBDG"/>
    <property type="match status" value="1"/>
</dbReference>
<feature type="transmembrane region" description="Helical" evidence="5">
    <location>
        <begin position="164"/>
        <end position="181"/>
    </location>
</feature>